<dbReference type="InterPro" id="IPR032675">
    <property type="entry name" value="LRR_dom_sf"/>
</dbReference>
<accession>A0AAV8Z292</accession>
<organism evidence="5 6">
    <name type="scientific">Aromia moschata</name>
    <dbReference type="NCBI Taxonomy" id="1265417"/>
    <lineage>
        <taxon>Eukaryota</taxon>
        <taxon>Metazoa</taxon>
        <taxon>Ecdysozoa</taxon>
        <taxon>Arthropoda</taxon>
        <taxon>Hexapoda</taxon>
        <taxon>Insecta</taxon>
        <taxon>Pterygota</taxon>
        <taxon>Neoptera</taxon>
        <taxon>Endopterygota</taxon>
        <taxon>Coleoptera</taxon>
        <taxon>Polyphaga</taxon>
        <taxon>Cucujiformia</taxon>
        <taxon>Chrysomeloidea</taxon>
        <taxon>Cerambycidae</taxon>
        <taxon>Cerambycinae</taxon>
        <taxon>Callichromatini</taxon>
        <taxon>Aromia</taxon>
    </lineage>
</organism>
<reference evidence="5" key="1">
    <citation type="journal article" date="2023" name="Insect Mol. Biol.">
        <title>Genome sequencing provides insights into the evolution of gene families encoding plant cell wall-degrading enzymes in longhorned beetles.</title>
        <authorList>
            <person name="Shin N.R."/>
            <person name="Okamura Y."/>
            <person name="Kirsch R."/>
            <person name="Pauchet Y."/>
        </authorList>
    </citation>
    <scope>NUCLEOTIDE SEQUENCE</scope>
    <source>
        <strain evidence="5">AMC_N1</strain>
    </source>
</reference>
<gene>
    <name evidence="5" type="ORF">NQ318_017358</name>
</gene>
<dbReference type="GO" id="GO:0005523">
    <property type="term" value="F:tropomyosin binding"/>
    <property type="evidence" value="ECO:0007669"/>
    <property type="project" value="InterPro"/>
</dbReference>
<evidence type="ECO:0000256" key="2">
    <source>
        <dbReference type="ARBA" id="ARBA00022490"/>
    </source>
</evidence>
<evidence type="ECO:0000256" key="1">
    <source>
        <dbReference type="ARBA" id="ARBA00004245"/>
    </source>
</evidence>
<dbReference type="GO" id="GO:0007015">
    <property type="term" value="P:actin filament organization"/>
    <property type="evidence" value="ECO:0007669"/>
    <property type="project" value="TreeGrafter"/>
</dbReference>
<dbReference type="Pfam" id="PF03250">
    <property type="entry name" value="Tropomodulin"/>
    <property type="match status" value="1"/>
</dbReference>
<dbReference type="SUPFAM" id="SSF52047">
    <property type="entry name" value="RNI-like"/>
    <property type="match status" value="1"/>
</dbReference>
<dbReference type="EMBL" id="JAPWTK010000018">
    <property type="protein sequence ID" value="KAJ8958217.1"/>
    <property type="molecule type" value="Genomic_DNA"/>
</dbReference>
<comment type="subcellular location">
    <subcellularLocation>
        <location evidence="1">Cytoplasm</location>
        <location evidence="1">Cytoskeleton</location>
    </subcellularLocation>
</comment>
<dbReference type="InterPro" id="IPR004934">
    <property type="entry name" value="TMOD"/>
</dbReference>
<evidence type="ECO:0000313" key="6">
    <source>
        <dbReference type="Proteomes" id="UP001162162"/>
    </source>
</evidence>
<dbReference type="GO" id="GO:0030239">
    <property type="term" value="P:myofibril assembly"/>
    <property type="evidence" value="ECO:0007669"/>
    <property type="project" value="TreeGrafter"/>
</dbReference>
<dbReference type="PANTHER" id="PTHR10901">
    <property type="entry name" value="TROPOMODULIN"/>
    <property type="match status" value="1"/>
</dbReference>
<dbReference type="FunFam" id="3.80.10.10:FF:000099">
    <property type="entry name" value="Tropomodulin, isoform C"/>
    <property type="match status" value="1"/>
</dbReference>
<dbReference type="GO" id="GO:0051694">
    <property type="term" value="P:pointed-end actin filament capping"/>
    <property type="evidence" value="ECO:0007669"/>
    <property type="project" value="InterPro"/>
</dbReference>
<keyword evidence="3" id="KW-0206">Cytoskeleton</keyword>
<comment type="caution">
    <text evidence="5">The sequence shown here is derived from an EMBL/GenBank/DDBJ whole genome shotgun (WGS) entry which is preliminary data.</text>
</comment>
<feature type="non-terminal residue" evidence="5">
    <location>
        <position position="1"/>
    </location>
</feature>
<sequence>TSTKTTTTTMTTPAKLYGKDLSVYDDIDVDELLNKLTAEEISVLAKEVDPDEAIETPDRPELKPYVPGTVRGKKWIPPPPPQREQEADEQIAVDLGDEYEQALSKASQEEIIDLAAILGFHSMMNQDQYHASLLNKGQPVGLGWDGITKASKPKIYPMDPPNSTDPDETIKKVQDDESKFIDLNWNNIKNISDEKFDNLFEALANNTHLETLSLANSGLTDKQVEKLAQAIEKNETLKVVNVETNFISPNGIVRLIKALLKKKTVEEFRAANQPIVEGRRFLGNKIEMEITQLIEKNPTILRLGLHLEYNDARHRIATHLQRNIDTSKYTLDSILMKIYKYLFQQ</sequence>
<dbReference type="Proteomes" id="UP001162162">
    <property type="component" value="Unassembled WGS sequence"/>
</dbReference>
<dbReference type="AlphaFoldDB" id="A0AAV8Z292"/>
<evidence type="ECO:0000313" key="5">
    <source>
        <dbReference type="EMBL" id="KAJ8958217.1"/>
    </source>
</evidence>
<evidence type="ECO:0000256" key="4">
    <source>
        <dbReference type="SAM" id="MobiDB-lite"/>
    </source>
</evidence>
<evidence type="ECO:0008006" key="7">
    <source>
        <dbReference type="Google" id="ProtNLM"/>
    </source>
</evidence>
<dbReference type="Gene3D" id="3.80.10.10">
    <property type="entry name" value="Ribonuclease Inhibitor"/>
    <property type="match status" value="1"/>
</dbReference>
<keyword evidence="2" id="KW-0963">Cytoplasm</keyword>
<dbReference type="SMART" id="SM00368">
    <property type="entry name" value="LRR_RI"/>
    <property type="match status" value="2"/>
</dbReference>
<evidence type="ECO:0000256" key="3">
    <source>
        <dbReference type="ARBA" id="ARBA00023212"/>
    </source>
</evidence>
<protein>
    <recommendedName>
        <fullName evidence="7">Tropomodulin</fullName>
    </recommendedName>
</protein>
<dbReference type="GO" id="GO:0030016">
    <property type="term" value="C:myofibril"/>
    <property type="evidence" value="ECO:0007669"/>
    <property type="project" value="TreeGrafter"/>
</dbReference>
<name>A0AAV8Z292_9CUCU</name>
<keyword evidence="6" id="KW-1185">Reference proteome</keyword>
<feature type="region of interest" description="Disordered" evidence="4">
    <location>
        <begin position="52"/>
        <end position="87"/>
    </location>
</feature>
<dbReference type="PANTHER" id="PTHR10901:SF6">
    <property type="entry name" value="TROPOMODULIN, ISOFORM N"/>
    <property type="match status" value="1"/>
</dbReference>
<dbReference type="GO" id="GO:0005856">
    <property type="term" value="C:cytoskeleton"/>
    <property type="evidence" value="ECO:0007669"/>
    <property type="project" value="UniProtKB-SubCell"/>
</dbReference>
<proteinExistence type="predicted"/>